<accession>V2YM50</accession>
<dbReference type="KEGG" id="mrr:Moror_15942"/>
<dbReference type="GO" id="GO:0001228">
    <property type="term" value="F:DNA-binding transcription activator activity, RNA polymerase II-specific"/>
    <property type="evidence" value="ECO:0007669"/>
    <property type="project" value="TreeGrafter"/>
</dbReference>
<evidence type="ECO:0000313" key="1">
    <source>
        <dbReference type="EMBL" id="ESK92769.1"/>
    </source>
</evidence>
<reference evidence="1 2" key="1">
    <citation type="journal article" date="2014" name="BMC Genomics">
        <title>Genome and secretome analysis of the hemibiotrophic fungal pathogen, Moniliophthora roreri, which causes frosty pod rot disease of cacao: mechanisms of the biotrophic and necrotrophic phases.</title>
        <authorList>
            <person name="Meinhardt L.W."/>
            <person name="Costa G.G.L."/>
            <person name="Thomazella D.P.T."/>
            <person name="Teixeira P.J.P.L."/>
            <person name="Carazzolle M.F."/>
            <person name="Schuster S.C."/>
            <person name="Carlson J.E."/>
            <person name="Guiltinan M.J."/>
            <person name="Mieczkowski P."/>
            <person name="Farmer A."/>
            <person name="Ramaraj T."/>
            <person name="Crozier J."/>
            <person name="Davis R.E."/>
            <person name="Shao J."/>
            <person name="Melnick R.L."/>
            <person name="Pereira G.A.G."/>
            <person name="Bailey B.A."/>
        </authorList>
    </citation>
    <scope>NUCLEOTIDE SEQUENCE [LARGE SCALE GENOMIC DNA]</scope>
    <source>
        <strain evidence="1 2">MCA 2997</strain>
    </source>
</reference>
<dbReference type="Proteomes" id="UP000017559">
    <property type="component" value="Unassembled WGS sequence"/>
</dbReference>
<evidence type="ECO:0000313" key="2">
    <source>
        <dbReference type="Proteomes" id="UP000017559"/>
    </source>
</evidence>
<dbReference type="EMBL" id="AWSO01000255">
    <property type="protein sequence ID" value="ESK92769.1"/>
    <property type="molecule type" value="Genomic_DNA"/>
</dbReference>
<dbReference type="HOGENOM" id="CLU_1421749_0_0_1"/>
<comment type="caution">
    <text evidence="1">The sequence shown here is derived from an EMBL/GenBank/DDBJ whole genome shotgun (WGS) entry which is preliminary data.</text>
</comment>
<organism evidence="1 2">
    <name type="scientific">Moniliophthora roreri (strain MCA 2997)</name>
    <name type="common">Cocoa frosty pod rot fungus</name>
    <name type="synonym">Crinipellis roreri</name>
    <dbReference type="NCBI Taxonomy" id="1381753"/>
    <lineage>
        <taxon>Eukaryota</taxon>
        <taxon>Fungi</taxon>
        <taxon>Dikarya</taxon>
        <taxon>Basidiomycota</taxon>
        <taxon>Agaricomycotina</taxon>
        <taxon>Agaricomycetes</taxon>
        <taxon>Agaricomycetidae</taxon>
        <taxon>Agaricales</taxon>
        <taxon>Marasmiineae</taxon>
        <taxon>Marasmiaceae</taxon>
        <taxon>Moniliophthora</taxon>
    </lineage>
</organism>
<sequence length="191" mass="21684">MTNGFNSPQHHNLIAMLTTIHNIFHGKNYFIFCDQTFLGLNFTSFLSQLQGDVGAPNNLFPAHLLQIHLPDSEIFPEPEELANPRVSDAYRSAVVTLRTAWLFVSLGFESFGAVSWPENFSDKFCALLNEKRPRALVLLYHYCAMLAGTSPACWWARRSGQHMDWIRGVLDEQWRACLHMETAGALVELVE</sequence>
<gene>
    <name evidence="1" type="ORF">Moror_15942</name>
</gene>
<proteinExistence type="predicted"/>
<protein>
    <submittedName>
        <fullName evidence="1">Fungal zn binuclear cluster domain containing protein</fullName>
    </submittedName>
</protein>
<name>V2YM50_MONRO</name>
<dbReference type="OrthoDB" id="3039489at2759"/>
<dbReference type="PANTHER" id="PTHR47784">
    <property type="entry name" value="STEROL UPTAKE CONTROL PROTEIN 2"/>
    <property type="match status" value="1"/>
</dbReference>
<dbReference type="AlphaFoldDB" id="V2YM50"/>
<dbReference type="InterPro" id="IPR053157">
    <property type="entry name" value="Sterol_Uptake_Regulator"/>
</dbReference>
<keyword evidence="2" id="KW-1185">Reference proteome</keyword>
<dbReference type="PANTHER" id="PTHR47784:SF5">
    <property type="entry name" value="STEROL UPTAKE CONTROL PROTEIN 2"/>
    <property type="match status" value="1"/>
</dbReference>